<dbReference type="STRING" id="679937.Bcop_1252"/>
<dbReference type="InterPro" id="IPR009015">
    <property type="entry name" value="Fucose_isomerase_N/cen_sf"/>
</dbReference>
<dbReference type="InterPro" id="IPR006186">
    <property type="entry name" value="Ser/Thr-sp_prot-phosphatase"/>
</dbReference>
<dbReference type="PANTHER" id="PTHR36120:SF2">
    <property type="entry name" value="FUCOSE ISOMERASE"/>
    <property type="match status" value="1"/>
</dbReference>
<proteinExistence type="predicted"/>
<evidence type="ECO:0000313" key="4">
    <source>
        <dbReference type="EMBL" id="EGJ71455.1"/>
    </source>
</evidence>
<dbReference type="PROSITE" id="PS00125">
    <property type="entry name" value="SER_THR_PHOSPHATASE"/>
    <property type="match status" value="1"/>
</dbReference>
<dbReference type="GO" id="GO:0005996">
    <property type="term" value="P:monosaccharide metabolic process"/>
    <property type="evidence" value="ECO:0007669"/>
    <property type="project" value="InterPro"/>
</dbReference>
<dbReference type="OrthoDB" id="5838738at2"/>
<keyword evidence="1 4" id="KW-0413">Isomerase</keyword>
<evidence type="ECO:0000259" key="3">
    <source>
        <dbReference type="PROSITE" id="PS00125"/>
    </source>
</evidence>
<feature type="domain" description="Serine/threonine specific protein phosphatases" evidence="3">
    <location>
        <begin position="390"/>
        <end position="395"/>
    </location>
</feature>
<gene>
    <name evidence="4" type="ORF">Bcop_1252</name>
</gene>
<dbReference type="Proteomes" id="UP000018439">
    <property type="component" value="Chromosome"/>
</dbReference>
<dbReference type="EMBL" id="CM001167">
    <property type="protein sequence ID" value="EGJ71455.1"/>
    <property type="molecule type" value="Genomic_DNA"/>
</dbReference>
<dbReference type="HOGENOM" id="CLU_055583_0_0_10"/>
<evidence type="ECO:0000256" key="1">
    <source>
        <dbReference type="ARBA" id="ARBA00023235"/>
    </source>
</evidence>
<dbReference type="GO" id="GO:0016861">
    <property type="term" value="F:intramolecular oxidoreductase activity, interconverting aldoses and ketoses"/>
    <property type="evidence" value="ECO:0007669"/>
    <property type="project" value="InterPro"/>
</dbReference>
<keyword evidence="5" id="KW-1185">Reference proteome</keyword>
<dbReference type="eggNOG" id="COG2407">
    <property type="taxonomic scope" value="Bacteria"/>
</dbReference>
<sequence>MTINLIAYTSSLDQLASSAQDHQKLLNELEIQFSVKYYKHTDLAKIPKDQFSVLFIATGGVEELIAQDVEELPRPIVLLADGLQNSLAAALEASTWLRERGLKNEILHGDIQQIKERILNLAINFHAQQRLKQQRIGVLGTPAPWVIASSVDYYLAKQRWGIEFVNIPLTRIYDTFDKISEDDVSTLCTHFISKAYACNGSTPTALINSMRFYKAVKQICEEEGLTAVTLNCYKTLKDIGVTGCLANALLNDEGIIAGCEGDMQTIFTLVMIKALTGEVGFMCNPSEVDVKENKIVMGHCSIGTKQTSHFVLRNHFLTKNAISIQGILPLGEFTILKCGGECLDKYFVSSGYILQNTEKELSSRTEVLFKMNEEASYFLRNPLSNHHVMIRGNHEGLIQSFLETYSCKRVR</sequence>
<dbReference type="GO" id="GO:0016787">
    <property type="term" value="F:hydrolase activity"/>
    <property type="evidence" value="ECO:0007669"/>
    <property type="project" value="InterPro"/>
</dbReference>
<dbReference type="GO" id="GO:0005737">
    <property type="term" value="C:cytoplasm"/>
    <property type="evidence" value="ECO:0007669"/>
    <property type="project" value="InterPro"/>
</dbReference>
<dbReference type="SUPFAM" id="SSF53743">
    <property type="entry name" value="FucI/AraA N-terminal and middle domains"/>
    <property type="match status" value="1"/>
</dbReference>
<accession>F3ZNB5</accession>
<evidence type="ECO:0000313" key="5">
    <source>
        <dbReference type="Proteomes" id="UP000018439"/>
    </source>
</evidence>
<protein>
    <submittedName>
        <fullName evidence="4">L-fucose isomerase 2 domain protein</fullName>
    </submittedName>
</protein>
<reference evidence="4 5" key="1">
    <citation type="journal article" date="2011" name="Stand. Genomic Sci.">
        <title>Non-contiguous finished genome sequence of Bacteroides coprosuis type strain (PC139).</title>
        <authorList>
            <person name="Land M."/>
            <person name="Held B."/>
            <person name="Gronow S."/>
            <person name="Abt B."/>
            <person name="Lucas S."/>
            <person name="Del Rio T.G."/>
            <person name="Nolan M."/>
            <person name="Tice H."/>
            <person name="Cheng J.F."/>
            <person name="Pitluck S."/>
            <person name="Liolios K."/>
            <person name="Pagani I."/>
            <person name="Ivanova N."/>
            <person name="Mavromatis K."/>
            <person name="Mikhailova N."/>
            <person name="Pati A."/>
            <person name="Tapia R."/>
            <person name="Han C."/>
            <person name="Goodwin L."/>
            <person name="Chen A."/>
            <person name="Palaniappan K."/>
            <person name="Hauser L."/>
            <person name="Brambilla E.M."/>
            <person name="Rohde M."/>
            <person name="Goker M."/>
            <person name="Detter J.C."/>
            <person name="Woyke T."/>
            <person name="Bristow J."/>
            <person name="Eisen J.A."/>
            <person name="Markowitz V."/>
            <person name="Hugenholtz P."/>
            <person name="Kyrpides N.C."/>
            <person name="Klenk H.P."/>
            <person name="Lapidus A."/>
        </authorList>
    </citation>
    <scope>NUCLEOTIDE SEQUENCE [LARGE SCALE GENOMIC DNA]</scope>
    <source>
        <strain evidence="4 5">DSM 18011</strain>
    </source>
</reference>
<keyword evidence="2" id="KW-0119">Carbohydrate metabolism</keyword>
<dbReference type="AlphaFoldDB" id="F3ZNB5"/>
<dbReference type="PANTHER" id="PTHR36120">
    <property type="entry name" value="FUCOSE ISOMERASE"/>
    <property type="match status" value="1"/>
</dbReference>
<organism evidence="4 5">
    <name type="scientific">Bacteroides coprosuis DSM 18011</name>
    <dbReference type="NCBI Taxonomy" id="679937"/>
    <lineage>
        <taxon>Bacteria</taxon>
        <taxon>Pseudomonadati</taxon>
        <taxon>Bacteroidota</taxon>
        <taxon>Bacteroidia</taxon>
        <taxon>Bacteroidales</taxon>
        <taxon>Bacteroidaceae</taxon>
        <taxon>Bacteroides</taxon>
    </lineage>
</organism>
<name>F3ZNB5_9BACE</name>
<evidence type="ECO:0000256" key="2">
    <source>
        <dbReference type="ARBA" id="ARBA00023277"/>
    </source>
</evidence>